<evidence type="ECO:0000313" key="1">
    <source>
        <dbReference type="EMBL" id="CAE2270298.1"/>
    </source>
</evidence>
<dbReference type="GO" id="GO:0016020">
    <property type="term" value="C:membrane"/>
    <property type="evidence" value="ECO:0007669"/>
    <property type="project" value="InterPro"/>
</dbReference>
<gene>
    <name evidence="1" type="ORF">CPOL0286_LOCUS17719</name>
</gene>
<reference evidence="1" key="1">
    <citation type="submission" date="2021-01" db="EMBL/GenBank/DDBJ databases">
        <authorList>
            <person name="Corre E."/>
            <person name="Pelletier E."/>
            <person name="Niang G."/>
            <person name="Scheremetjew M."/>
            <person name="Finn R."/>
            <person name="Kale V."/>
            <person name="Holt S."/>
            <person name="Cochrane G."/>
            <person name="Meng A."/>
            <person name="Brown T."/>
            <person name="Cohen L."/>
        </authorList>
    </citation>
    <scope>NUCLEOTIDE SEQUENCE</scope>
    <source>
        <strain evidence="1">UIO037</strain>
    </source>
</reference>
<accession>A0A7S4N744</accession>
<proteinExistence type="predicted"/>
<dbReference type="EMBL" id="HBKO01038738">
    <property type="protein sequence ID" value="CAE2270298.1"/>
    <property type="molecule type" value="Transcribed_RNA"/>
</dbReference>
<organism evidence="1">
    <name type="scientific">Prymnesium polylepis</name>
    <dbReference type="NCBI Taxonomy" id="72548"/>
    <lineage>
        <taxon>Eukaryota</taxon>
        <taxon>Haptista</taxon>
        <taxon>Haptophyta</taxon>
        <taxon>Prymnesiophyceae</taxon>
        <taxon>Prymnesiales</taxon>
        <taxon>Prymnesiaceae</taxon>
        <taxon>Prymnesium</taxon>
    </lineage>
</organism>
<dbReference type="AlphaFoldDB" id="A0A7S4N744"/>
<name>A0A7S4N744_9EUKA</name>
<dbReference type="PANTHER" id="PTHR12224">
    <property type="entry name" value="BETA-1,4-MANNOSYL-GLYCOPROTEIN BETA-1,4-N-ACETYLGLUCOSAMINYL-TRANSFERASE"/>
    <property type="match status" value="1"/>
</dbReference>
<sequence length="369" mass="40688">MQAASECTTCSTSGVAHVPARGRQRPVRFPACGLGMNGPADDWDGPWMPKQKLVPVSPEHAARAWVLIPFGFDLEMLVLHMLILAPAVAGFFVTEATTTFQGTPKPLLLREHLATLPPSVRPKVATASVDLASLCGTLRGQHRVGCFEETQRQALVGLLKEHVDSGRVAPSDLAIVADSDEISNPVVVRNLTRCMRLVHEANRVLGMLLTDFHGGLHCNYGDKWTHGPKISNVSSLLASDPEAARFLDYKVIPYLVHGGWHFSSFGTPSQVRHKLRQWGHANLHRNQTLSLSAIRAGMLNCSAWLHHRPPPSGRYDSGIGRCPPLIPAHVVENFDRHPVLAVFPSEVPDCWRRRPSRRHARKGWIQLVA</sequence>
<protein>
    <submittedName>
        <fullName evidence="1">Uncharacterized protein</fullName>
    </submittedName>
</protein>
<dbReference type="PANTHER" id="PTHR12224:SF0">
    <property type="entry name" value="BETA-1,4-MANNOSYL-GLYCOPROTEIN 4-BETA-N-ACETYLGLUCOSAMINYLTRANSFERASE"/>
    <property type="match status" value="1"/>
</dbReference>
<dbReference type="Pfam" id="PF04724">
    <property type="entry name" value="Glyco_transf_17"/>
    <property type="match status" value="1"/>
</dbReference>
<dbReference type="GO" id="GO:0003830">
    <property type="term" value="F:beta-1,4-mannosylglycoprotein 4-beta-N-acetylglucosaminyltransferase activity"/>
    <property type="evidence" value="ECO:0007669"/>
    <property type="project" value="InterPro"/>
</dbReference>
<dbReference type="InterPro" id="IPR006813">
    <property type="entry name" value="Glyco_trans_17"/>
</dbReference>
<dbReference type="GO" id="GO:0006044">
    <property type="term" value="P:N-acetylglucosamine metabolic process"/>
    <property type="evidence" value="ECO:0007669"/>
    <property type="project" value="TreeGrafter"/>
</dbReference>